<dbReference type="PANTHER" id="PTHR13462:SF10">
    <property type="entry name" value="CALCIUM UNIPORTER PROTEIN, MITOCHONDRIAL"/>
    <property type="match status" value="1"/>
</dbReference>
<feature type="transmembrane region" description="Helical" evidence="15">
    <location>
        <begin position="171"/>
        <end position="196"/>
    </location>
</feature>
<feature type="transmembrane region" description="Helical" evidence="15">
    <location>
        <begin position="19"/>
        <end position="38"/>
    </location>
</feature>
<dbReference type="GO" id="GO:0036444">
    <property type="term" value="P:calcium import into the mitochondrion"/>
    <property type="evidence" value="ECO:0007669"/>
    <property type="project" value="UniProtKB-ARBA"/>
</dbReference>
<dbReference type="InterPro" id="IPR006769">
    <property type="entry name" value="MCU_C"/>
</dbReference>
<evidence type="ECO:0000256" key="10">
    <source>
        <dbReference type="ARBA" id="ARBA00023065"/>
    </source>
</evidence>
<sequence length="299" mass="33729">MCVYLPVCLCVGDYVKPCFFSVFFYLLLLLSGGLKLMIQKTRALWDSSVSMQCLKKKLRARCALDCSGKRIITTEDFIAICTTNLYAPSHERMTKCEAAQYLEKLQHAREVIVIGGYVYIRPSDVVNAVHLKLELPTLSRVNPMKLQQCPVQQSCATLRVEQKGGVRRREFWAIVSLLSGAQMTVLAYLTFIVYGWDVMEPVCYFVTTFTALCVYAYSLVCRRNCTFHAIDDQIFSPCTPPATQCSPVAREMSVADRTMCAGKDCFDSSSWDDDCELLELLESFDFTTIEAAINTKGMK</sequence>
<protein>
    <recommendedName>
        <fullName evidence="16">Calcium uniporter protein C-terminal domain-containing protein</fullName>
    </recommendedName>
</protein>
<dbReference type="GO" id="GO:1990246">
    <property type="term" value="C:uniplex complex"/>
    <property type="evidence" value="ECO:0007669"/>
    <property type="project" value="TreeGrafter"/>
</dbReference>
<comment type="subcellular location">
    <subcellularLocation>
        <location evidence="1">Mitochondrion inner membrane</location>
        <topology evidence="1">Multi-pass membrane protein</topology>
    </subcellularLocation>
</comment>
<evidence type="ECO:0000313" key="18">
    <source>
        <dbReference type="Proteomes" id="UP000017861"/>
    </source>
</evidence>
<evidence type="ECO:0000256" key="9">
    <source>
        <dbReference type="ARBA" id="ARBA00022989"/>
    </source>
</evidence>
<keyword evidence="4" id="KW-0109">Calcium transport</keyword>
<keyword evidence="6 15" id="KW-0812">Transmembrane</keyword>
<dbReference type="EMBL" id="AYLP01000035">
    <property type="protein sequence ID" value="ESS67151.1"/>
    <property type="molecule type" value="Genomic_DNA"/>
</dbReference>
<dbReference type="OrthoDB" id="278338at2759"/>
<dbReference type="Pfam" id="PF04678">
    <property type="entry name" value="MCU"/>
    <property type="match status" value="1"/>
</dbReference>
<keyword evidence="12 15" id="KW-0472">Membrane</keyword>
<dbReference type="AlphaFoldDB" id="V5DIC7"/>
<evidence type="ECO:0000256" key="1">
    <source>
        <dbReference type="ARBA" id="ARBA00004448"/>
    </source>
</evidence>
<reference evidence="17 18" key="1">
    <citation type="journal article" date="2014" name="Genome Announc.">
        <title>Trypanosoma cruzi Clone Dm28c Draft Genome Sequence.</title>
        <authorList>
            <person name="Grisard E.C."/>
            <person name="Teixeira S.M."/>
            <person name="de Almeida L.G."/>
            <person name="Stoco P.H."/>
            <person name="Gerber A.L."/>
            <person name="Talavera-Lopez C."/>
            <person name="Lima O.C."/>
            <person name="Andersson B."/>
            <person name="de Vasconcelos A.T."/>
        </authorList>
    </citation>
    <scope>NUCLEOTIDE SEQUENCE [LARGE SCALE GENOMIC DNA]</scope>
    <source>
        <strain evidence="17 18">Dm28c</strain>
    </source>
</reference>
<evidence type="ECO:0000256" key="7">
    <source>
        <dbReference type="ARBA" id="ARBA00022792"/>
    </source>
</evidence>
<evidence type="ECO:0000256" key="4">
    <source>
        <dbReference type="ARBA" id="ARBA00022568"/>
    </source>
</evidence>
<evidence type="ECO:0000256" key="14">
    <source>
        <dbReference type="ARBA" id="ARBA00036634"/>
    </source>
</evidence>
<gene>
    <name evidence="17" type="ORF">TCDM_04243</name>
</gene>
<evidence type="ECO:0000256" key="15">
    <source>
        <dbReference type="SAM" id="Phobius"/>
    </source>
</evidence>
<evidence type="ECO:0000313" key="17">
    <source>
        <dbReference type="EMBL" id="ESS67151.1"/>
    </source>
</evidence>
<proteinExistence type="inferred from homology"/>
<dbReference type="PANTHER" id="PTHR13462">
    <property type="entry name" value="CALCIUM UNIPORTER PROTEIN, MITOCHONDRIAL"/>
    <property type="match status" value="1"/>
</dbReference>
<dbReference type="GO" id="GO:0015292">
    <property type="term" value="F:uniporter activity"/>
    <property type="evidence" value="ECO:0007669"/>
    <property type="project" value="TreeGrafter"/>
</dbReference>
<keyword evidence="9 15" id="KW-1133">Transmembrane helix</keyword>
<dbReference type="GO" id="GO:0051560">
    <property type="term" value="P:mitochondrial calcium ion homeostasis"/>
    <property type="evidence" value="ECO:0007669"/>
    <property type="project" value="InterPro"/>
</dbReference>
<evidence type="ECO:0000256" key="3">
    <source>
        <dbReference type="ARBA" id="ARBA00022448"/>
    </source>
</evidence>
<accession>V5DIC7</accession>
<evidence type="ECO:0000256" key="8">
    <source>
        <dbReference type="ARBA" id="ARBA00022837"/>
    </source>
</evidence>
<feature type="domain" description="Calcium uniporter protein C-terminal" evidence="16">
    <location>
        <begin position="99"/>
        <end position="236"/>
    </location>
</feature>
<dbReference type="Proteomes" id="UP000017861">
    <property type="component" value="Unassembled WGS sequence"/>
</dbReference>
<keyword evidence="11" id="KW-0496">Mitochondrion</keyword>
<keyword evidence="5" id="KW-0107">Calcium channel</keyword>
<keyword evidence="8" id="KW-0106">Calcium</keyword>
<dbReference type="GO" id="GO:0005262">
    <property type="term" value="F:calcium channel activity"/>
    <property type="evidence" value="ECO:0007669"/>
    <property type="project" value="UniProtKB-KW"/>
</dbReference>
<keyword evidence="7" id="KW-0999">Mitochondrion inner membrane</keyword>
<evidence type="ECO:0000256" key="6">
    <source>
        <dbReference type="ARBA" id="ARBA00022692"/>
    </source>
</evidence>
<keyword evidence="10" id="KW-0406">Ion transport</keyword>
<dbReference type="InterPro" id="IPR039055">
    <property type="entry name" value="MCU_fam"/>
</dbReference>
<evidence type="ECO:0000259" key="16">
    <source>
        <dbReference type="Pfam" id="PF04678"/>
    </source>
</evidence>
<comment type="caution">
    <text evidence="17">The sequence shown here is derived from an EMBL/GenBank/DDBJ whole genome shotgun (WGS) entry which is preliminary data.</text>
</comment>
<evidence type="ECO:0000256" key="5">
    <source>
        <dbReference type="ARBA" id="ARBA00022673"/>
    </source>
</evidence>
<comment type="similarity">
    <text evidence="2">Belongs to the MCU (TC 1.A.77) family.</text>
</comment>
<keyword evidence="3" id="KW-0813">Transport</keyword>
<dbReference type="VEuPathDB" id="TriTrypDB:TCDM_04243"/>
<organism evidence="17 18">
    <name type="scientific">Trypanosoma cruzi Dm28c</name>
    <dbReference type="NCBI Taxonomy" id="1416333"/>
    <lineage>
        <taxon>Eukaryota</taxon>
        <taxon>Discoba</taxon>
        <taxon>Euglenozoa</taxon>
        <taxon>Kinetoplastea</taxon>
        <taxon>Metakinetoplastina</taxon>
        <taxon>Trypanosomatida</taxon>
        <taxon>Trypanosomatidae</taxon>
        <taxon>Trypanosoma</taxon>
        <taxon>Schizotrypanum</taxon>
    </lineage>
</organism>
<name>V5DIC7_TRYCR</name>
<evidence type="ECO:0000256" key="11">
    <source>
        <dbReference type="ARBA" id="ARBA00023128"/>
    </source>
</evidence>
<evidence type="ECO:0000256" key="13">
    <source>
        <dbReference type="ARBA" id="ARBA00023303"/>
    </source>
</evidence>
<evidence type="ECO:0000256" key="12">
    <source>
        <dbReference type="ARBA" id="ARBA00023136"/>
    </source>
</evidence>
<evidence type="ECO:0000256" key="2">
    <source>
        <dbReference type="ARBA" id="ARBA00005653"/>
    </source>
</evidence>
<feature type="transmembrane region" description="Helical" evidence="15">
    <location>
        <begin position="202"/>
        <end position="220"/>
    </location>
</feature>
<comment type="catalytic activity">
    <reaction evidence="14">
        <text>Ca(2+)(in) = Ca(2+)(out)</text>
        <dbReference type="Rhea" id="RHEA:29671"/>
        <dbReference type="ChEBI" id="CHEBI:29108"/>
    </reaction>
</comment>
<keyword evidence="13" id="KW-0407">Ion channel</keyword>